<name>A0AA35T2G1_GEOBA</name>
<feature type="non-terminal residue" evidence="2">
    <location>
        <position position="152"/>
    </location>
</feature>
<feature type="non-terminal residue" evidence="2">
    <location>
        <position position="1"/>
    </location>
</feature>
<accession>A0AA35T2G1</accession>
<dbReference type="Proteomes" id="UP001174909">
    <property type="component" value="Unassembled WGS sequence"/>
</dbReference>
<protein>
    <submittedName>
        <fullName evidence="2">Uncharacterized protein</fullName>
    </submittedName>
</protein>
<reference evidence="2" key="1">
    <citation type="submission" date="2023-03" db="EMBL/GenBank/DDBJ databases">
        <authorList>
            <person name="Steffen K."/>
            <person name="Cardenas P."/>
        </authorList>
    </citation>
    <scope>NUCLEOTIDE SEQUENCE</scope>
</reference>
<proteinExistence type="predicted"/>
<feature type="region of interest" description="Disordered" evidence="1">
    <location>
        <begin position="69"/>
        <end position="104"/>
    </location>
</feature>
<keyword evidence="3" id="KW-1185">Reference proteome</keyword>
<comment type="caution">
    <text evidence="2">The sequence shown here is derived from an EMBL/GenBank/DDBJ whole genome shotgun (WGS) entry which is preliminary data.</text>
</comment>
<dbReference type="EMBL" id="CASHTH010003074">
    <property type="protein sequence ID" value="CAI8039994.1"/>
    <property type="molecule type" value="Genomic_DNA"/>
</dbReference>
<sequence length="152" mass="16619">RVQLLRSWNWARVSVDRPLPAAQLPGNHTADGVWLWEIGCGWSLRSSRHGSQLPSGRMSLVSCHPVGRDRRRHRQTVQEPPGAVAGGRREGGRGGGGGGREVASVPGSSTSKVCLQVGGVERLCRHSLWKPQHCCDLIETNNIFQFILSLLL</sequence>
<evidence type="ECO:0000256" key="1">
    <source>
        <dbReference type="SAM" id="MobiDB-lite"/>
    </source>
</evidence>
<organism evidence="2 3">
    <name type="scientific">Geodia barretti</name>
    <name type="common">Barrett's horny sponge</name>
    <dbReference type="NCBI Taxonomy" id="519541"/>
    <lineage>
        <taxon>Eukaryota</taxon>
        <taxon>Metazoa</taxon>
        <taxon>Porifera</taxon>
        <taxon>Demospongiae</taxon>
        <taxon>Heteroscleromorpha</taxon>
        <taxon>Tetractinellida</taxon>
        <taxon>Astrophorina</taxon>
        <taxon>Geodiidae</taxon>
        <taxon>Geodia</taxon>
    </lineage>
</organism>
<dbReference type="AlphaFoldDB" id="A0AA35T2G1"/>
<evidence type="ECO:0000313" key="3">
    <source>
        <dbReference type="Proteomes" id="UP001174909"/>
    </source>
</evidence>
<gene>
    <name evidence="2" type="ORF">GBAR_LOCUS22305</name>
</gene>
<evidence type="ECO:0000313" key="2">
    <source>
        <dbReference type="EMBL" id="CAI8039994.1"/>
    </source>
</evidence>